<proteinExistence type="predicted"/>
<dbReference type="SUPFAM" id="SSF53448">
    <property type="entry name" value="Nucleotide-diphospho-sugar transferases"/>
    <property type="match status" value="1"/>
</dbReference>
<evidence type="ECO:0000256" key="1">
    <source>
        <dbReference type="SAM" id="Phobius"/>
    </source>
</evidence>
<sequence>MASKSILALWLSYLSVSILTIYFVSSRQLSHSFEEKSLSQSPVQYDNKFFCTFNSSTKTSSTRRDVVLLFATGYASGLELCLKSLRSTGSQCTIVLFCSPDFHFTSYIERILTGLDIEVVRDCKETKGRKIFVPHMIRFEFELDWLLKHRNSVDRVFHTDSFDVFFQGDPFANIQNDTLTFVVEPHQIRSCGWNLAWLRECYGDQIMNSMGHRFIVCSGSVAGSSEHYIKLLKLMIDQNEWRTCYQPSKDQPILNYLIWNGLVEKAGIKYKLTGCDGGFFTVQWCVIEHTPLFNQHGQLVSTMNTVPSYVHQYNRLKPLTNYLFDICKVKTRF</sequence>
<comment type="caution">
    <text evidence="2">The sequence shown here is derived from an EMBL/GenBank/DDBJ whole genome shotgun (WGS) entry which is preliminary data.</text>
</comment>
<keyword evidence="1" id="KW-1133">Transmembrane helix</keyword>
<name>A0A1J4J9A1_9EUKA</name>
<dbReference type="InterPro" id="IPR029044">
    <property type="entry name" value="Nucleotide-diphossugar_trans"/>
</dbReference>
<feature type="transmembrane region" description="Helical" evidence="1">
    <location>
        <begin position="6"/>
        <end position="24"/>
    </location>
</feature>
<accession>A0A1J4J9A1</accession>
<gene>
    <name evidence="2" type="ORF">TRFO_39552</name>
</gene>
<protein>
    <recommendedName>
        <fullName evidence="4">Nucleotide-diphospho-sugar transferase domain-containing protein</fullName>
    </recommendedName>
</protein>
<dbReference type="EMBL" id="MLAK01001334">
    <property type="protein sequence ID" value="OHS94259.1"/>
    <property type="molecule type" value="Genomic_DNA"/>
</dbReference>
<evidence type="ECO:0000313" key="2">
    <source>
        <dbReference type="EMBL" id="OHS94259.1"/>
    </source>
</evidence>
<dbReference type="AlphaFoldDB" id="A0A1J4J9A1"/>
<dbReference type="RefSeq" id="XP_068347396.1">
    <property type="nucleotide sequence ID" value="XM_068512717.1"/>
</dbReference>
<organism evidence="2 3">
    <name type="scientific">Tritrichomonas foetus</name>
    <dbReference type="NCBI Taxonomy" id="1144522"/>
    <lineage>
        <taxon>Eukaryota</taxon>
        <taxon>Metamonada</taxon>
        <taxon>Parabasalia</taxon>
        <taxon>Tritrichomonadida</taxon>
        <taxon>Tritrichomonadidae</taxon>
        <taxon>Tritrichomonas</taxon>
    </lineage>
</organism>
<evidence type="ECO:0000313" key="3">
    <source>
        <dbReference type="Proteomes" id="UP000179807"/>
    </source>
</evidence>
<evidence type="ECO:0008006" key="4">
    <source>
        <dbReference type="Google" id="ProtNLM"/>
    </source>
</evidence>
<dbReference type="OrthoDB" id="413746at2759"/>
<dbReference type="GeneID" id="94847421"/>
<dbReference type="VEuPathDB" id="TrichDB:TRFO_39552"/>
<keyword evidence="3" id="KW-1185">Reference proteome</keyword>
<keyword evidence="1" id="KW-0812">Transmembrane</keyword>
<keyword evidence="1" id="KW-0472">Membrane</keyword>
<dbReference type="Proteomes" id="UP000179807">
    <property type="component" value="Unassembled WGS sequence"/>
</dbReference>
<reference evidence="2" key="1">
    <citation type="submission" date="2016-10" db="EMBL/GenBank/DDBJ databases">
        <authorList>
            <person name="Benchimol M."/>
            <person name="Almeida L.G."/>
            <person name="Vasconcelos A.T."/>
            <person name="Perreira-Neves A."/>
            <person name="Rosa I.A."/>
            <person name="Tasca T."/>
            <person name="Bogo M.R."/>
            <person name="de Souza W."/>
        </authorList>
    </citation>
    <scope>NUCLEOTIDE SEQUENCE [LARGE SCALE GENOMIC DNA]</scope>
    <source>
        <strain evidence="2">K</strain>
    </source>
</reference>